<dbReference type="Gene3D" id="1.10.530.10">
    <property type="match status" value="1"/>
</dbReference>
<proteinExistence type="inferred from homology"/>
<dbReference type="EMBL" id="JACSIT010000153">
    <property type="protein sequence ID" value="MBC6996527.1"/>
    <property type="molecule type" value="Genomic_DNA"/>
</dbReference>
<evidence type="ECO:0000313" key="4">
    <source>
        <dbReference type="Proteomes" id="UP000650081"/>
    </source>
</evidence>
<dbReference type="PANTHER" id="PTHR37423">
    <property type="entry name" value="SOLUBLE LYTIC MUREIN TRANSGLYCOSYLASE-RELATED"/>
    <property type="match status" value="1"/>
</dbReference>
<organism evidence="3 4">
    <name type="scientific">Neolewinella lacunae</name>
    <dbReference type="NCBI Taxonomy" id="1517758"/>
    <lineage>
        <taxon>Bacteria</taxon>
        <taxon>Pseudomonadati</taxon>
        <taxon>Bacteroidota</taxon>
        <taxon>Saprospiria</taxon>
        <taxon>Saprospirales</taxon>
        <taxon>Lewinellaceae</taxon>
        <taxon>Neolewinella</taxon>
    </lineage>
</organism>
<dbReference type="AlphaFoldDB" id="A0A923PLZ7"/>
<dbReference type="CDD" id="cd16894">
    <property type="entry name" value="MltD-like"/>
    <property type="match status" value="1"/>
</dbReference>
<comment type="caution">
    <text evidence="3">The sequence shown here is derived from an EMBL/GenBank/DDBJ whole genome shotgun (WGS) entry which is preliminary data.</text>
</comment>
<sequence>MKHLFTGIGIGIVFLTGWLFLMSSSDRPDEPQLLPTSSAPASAPNQLPQRIQPIDLSGEFSFAGEALPMENFDVRERLDQELLRNAYFHRNTILLLKRQTRYFPTIERILAEEGLPDDLKYLAVAESGLDHVTSRAGAKGFWQFMTPTGKAFGLEISEEVDERFDIEKSTRAACAYLKDYHRQFGSWHWVAVAYNMGGPNTKKWREKQRAESLFDLDINDETMAYLFRIVALKTILNDPAAFGYEIDPEDHYPALDNYRTVQVDKSIANLADFAKAQGTNYRMLKLYNPSLVSSSLTVGAGKTYALKIPN</sequence>
<accession>A0A923PLZ7</accession>
<evidence type="ECO:0000256" key="1">
    <source>
        <dbReference type="ARBA" id="ARBA00007734"/>
    </source>
</evidence>
<comment type="similarity">
    <text evidence="1">Belongs to the transglycosylase Slt family.</text>
</comment>
<dbReference type="PANTHER" id="PTHR37423:SF2">
    <property type="entry name" value="MEMBRANE-BOUND LYTIC MUREIN TRANSGLYCOSYLASE C"/>
    <property type="match status" value="1"/>
</dbReference>
<evidence type="ECO:0000313" key="3">
    <source>
        <dbReference type="EMBL" id="MBC6996527.1"/>
    </source>
</evidence>
<dbReference type="Proteomes" id="UP000650081">
    <property type="component" value="Unassembled WGS sequence"/>
</dbReference>
<reference evidence="3" key="1">
    <citation type="submission" date="2020-08" db="EMBL/GenBank/DDBJ databases">
        <title>Lewinella bacteria from marine environments.</title>
        <authorList>
            <person name="Zhong Y."/>
        </authorList>
    </citation>
    <scope>NUCLEOTIDE SEQUENCE</scope>
    <source>
        <strain evidence="3">KCTC 42187</strain>
    </source>
</reference>
<dbReference type="RefSeq" id="WP_187468535.1">
    <property type="nucleotide sequence ID" value="NZ_JACSIT010000153.1"/>
</dbReference>
<gene>
    <name evidence="3" type="ORF">H9S92_20310</name>
</gene>
<dbReference type="SUPFAM" id="SSF53955">
    <property type="entry name" value="Lysozyme-like"/>
    <property type="match status" value="1"/>
</dbReference>
<feature type="domain" description="Transglycosylase SLT" evidence="2">
    <location>
        <begin position="112"/>
        <end position="211"/>
    </location>
</feature>
<evidence type="ECO:0000259" key="2">
    <source>
        <dbReference type="Pfam" id="PF01464"/>
    </source>
</evidence>
<keyword evidence="4" id="KW-1185">Reference proteome</keyword>
<dbReference type="InterPro" id="IPR008258">
    <property type="entry name" value="Transglycosylase_SLT_dom_1"/>
</dbReference>
<protein>
    <submittedName>
        <fullName evidence="3">Lytic transglycosylase domain-containing protein</fullName>
    </submittedName>
</protein>
<dbReference type="InterPro" id="IPR023346">
    <property type="entry name" value="Lysozyme-like_dom_sf"/>
</dbReference>
<dbReference type="Pfam" id="PF01464">
    <property type="entry name" value="SLT"/>
    <property type="match status" value="1"/>
</dbReference>
<name>A0A923PLZ7_9BACT</name>